<gene>
    <name evidence="5" type="ORF">KK1_000913</name>
</gene>
<evidence type="ECO:0000256" key="4">
    <source>
        <dbReference type="SAM" id="SignalP"/>
    </source>
</evidence>
<protein>
    <submittedName>
        <fullName evidence="5">Subtilisin inhibitor CLSI-II</fullName>
    </submittedName>
</protein>
<dbReference type="PANTHER" id="PTHR33107:SF21">
    <property type="entry name" value="KUNITZ FAMILY TRYPSIN AND PROTEASE INHIBITOR PROTEIN"/>
    <property type="match status" value="1"/>
</dbReference>
<dbReference type="PANTHER" id="PTHR33107">
    <property type="entry name" value="KUNITZ TRYPSIN INHIBITOR 2"/>
    <property type="match status" value="1"/>
</dbReference>
<dbReference type="GO" id="GO:0004867">
    <property type="term" value="F:serine-type endopeptidase inhibitor activity"/>
    <property type="evidence" value="ECO:0007669"/>
    <property type="project" value="UniProtKB-KW"/>
</dbReference>
<dbReference type="Gene3D" id="2.80.10.50">
    <property type="match status" value="1"/>
</dbReference>
<evidence type="ECO:0000256" key="2">
    <source>
        <dbReference type="ARBA" id="ARBA00022900"/>
    </source>
</evidence>
<dbReference type="Gramene" id="C.cajan_00888.t">
    <property type="protein sequence ID" value="C.cajan_00888.t"/>
    <property type="gene ID" value="C.cajan_00888"/>
</dbReference>
<dbReference type="Proteomes" id="UP000075243">
    <property type="component" value="Chromosome 11"/>
</dbReference>
<organism evidence="5 6">
    <name type="scientific">Cajanus cajan</name>
    <name type="common">Pigeon pea</name>
    <name type="synonym">Cajanus indicus</name>
    <dbReference type="NCBI Taxonomy" id="3821"/>
    <lineage>
        <taxon>Eukaryota</taxon>
        <taxon>Viridiplantae</taxon>
        <taxon>Streptophyta</taxon>
        <taxon>Embryophyta</taxon>
        <taxon>Tracheophyta</taxon>
        <taxon>Spermatophyta</taxon>
        <taxon>Magnoliopsida</taxon>
        <taxon>eudicotyledons</taxon>
        <taxon>Gunneridae</taxon>
        <taxon>Pentapetalae</taxon>
        <taxon>rosids</taxon>
        <taxon>fabids</taxon>
        <taxon>Fabales</taxon>
        <taxon>Fabaceae</taxon>
        <taxon>Papilionoideae</taxon>
        <taxon>50 kb inversion clade</taxon>
        <taxon>NPAAA clade</taxon>
        <taxon>indigoferoid/millettioid clade</taxon>
        <taxon>Phaseoleae</taxon>
        <taxon>Cajanus</taxon>
    </lineage>
</organism>
<feature type="signal peptide" evidence="4">
    <location>
        <begin position="1"/>
        <end position="20"/>
    </location>
</feature>
<dbReference type="SMART" id="SM00452">
    <property type="entry name" value="STI"/>
    <property type="match status" value="1"/>
</dbReference>
<name>A0A151SIQ8_CAJCA</name>
<evidence type="ECO:0000256" key="1">
    <source>
        <dbReference type="ARBA" id="ARBA00022690"/>
    </source>
</evidence>
<keyword evidence="1" id="KW-0646">Protease inhibitor</keyword>
<dbReference type="AlphaFoldDB" id="A0A151SIQ8"/>
<evidence type="ECO:0000313" key="5">
    <source>
        <dbReference type="EMBL" id="KYP54716.1"/>
    </source>
</evidence>
<keyword evidence="6" id="KW-1185">Reference proteome</keyword>
<keyword evidence="4" id="KW-0732">Signal</keyword>
<dbReference type="EMBL" id="CM003613">
    <property type="protein sequence ID" value="KYP54716.1"/>
    <property type="molecule type" value="Genomic_DNA"/>
</dbReference>
<proteinExistence type="predicted"/>
<evidence type="ECO:0000313" key="6">
    <source>
        <dbReference type="Proteomes" id="UP000075243"/>
    </source>
</evidence>
<accession>A0A151SIQ8</accession>
<reference evidence="5 6" key="1">
    <citation type="journal article" date="2012" name="Nat. Biotechnol.">
        <title>Draft genome sequence of pigeonpea (Cajanus cajan), an orphan legume crop of resource-poor farmers.</title>
        <authorList>
            <person name="Varshney R.K."/>
            <person name="Chen W."/>
            <person name="Li Y."/>
            <person name="Bharti A.K."/>
            <person name="Saxena R.K."/>
            <person name="Schlueter J.A."/>
            <person name="Donoghue M.T."/>
            <person name="Azam S."/>
            <person name="Fan G."/>
            <person name="Whaley A.M."/>
            <person name="Farmer A.D."/>
            <person name="Sheridan J."/>
            <person name="Iwata A."/>
            <person name="Tuteja R."/>
            <person name="Penmetsa R.V."/>
            <person name="Wu W."/>
            <person name="Upadhyaya H.D."/>
            <person name="Yang S.P."/>
            <person name="Shah T."/>
            <person name="Saxena K.B."/>
            <person name="Michael T."/>
            <person name="McCombie W.R."/>
            <person name="Yang B."/>
            <person name="Zhang G."/>
            <person name="Yang H."/>
            <person name="Wang J."/>
            <person name="Spillane C."/>
            <person name="Cook D.R."/>
            <person name="May G.D."/>
            <person name="Xu X."/>
            <person name="Jackson S.A."/>
        </authorList>
    </citation>
    <scope>NUCLEOTIDE SEQUENCE [LARGE SCALE GENOMIC DNA]</scope>
    <source>
        <strain evidence="6">cv. Asha</strain>
    </source>
</reference>
<dbReference type="SMR" id="A0A151SIQ8"/>
<sequence>MKAALVVFGFLSIIFSLGLSAPRFRVDQVRDSLGNAVFPGMSYYIVPYDQPGGGIKLDNLGQAYECPVTFLQDYTRKFRGVALQFKVHGITIGPGLIFTGSGSPLLVKVTQGQKPFCASSDEVVMYLSKKINKICLGIGGPEDHYYSPTFNGRFHFEQPDIPYAYYLVFCHSDAPENCTALGRFDNHEGGSRLVFADNDTKPIKFLLVNTLDKPPPTNVKN</sequence>
<keyword evidence="2" id="KW-0722">Serine protease inhibitor</keyword>
<evidence type="ECO:0000256" key="3">
    <source>
        <dbReference type="ARBA" id="ARBA00023157"/>
    </source>
</evidence>
<feature type="chain" id="PRO_5007588543" evidence="4">
    <location>
        <begin position="21"/>
        <end position="221"/>
    </location>
</feature>
<dbReference type="OrthoDB" id="1751999at2759"/>
<keyword evidence="3" id="KW-1015">Disulfide bond</keyword>
<dbReference type="InterPro" id="IPR011065">
    <property type="entry name" value="Kunitz_inhibitor_STI-like_sf"/>
</dbReference>
<dbReference type="Pfam" id="PF00197">
    <property type="entry name" value="Kunitz_legume"/>
    <property type="match status" value="1"/>
</dbReference>
<dbReference type="SUPFAM" id="SSF50386">
    <property type="entry name" value="STI-like"/>
    <property type="match status" value="1"/>
</dbReference>
<dbReference type="CDD" id="cd23377">
    <property type="entry name" value="beta-trefoil_STI_MP4-like"/>
    <property type="match status" value="1"/>
</dbReference>
<dbReference type="InterPro" id="IPR002160">
    <property type="entry name" value="Prot_inh_Kunz-lg"/>
</dbReference>